<dbReference type="CDD" id="cd08071">
    <property type="entry name" value="MPN_DUF2466"/>
    <property type="match status" value="1"/>
</dbReference>
<dbReference type="NCBIfam" id="TIGR00608">
    <property type="entry name" value="radc"/>
    <property type="match status" value="1"/>
</dbReference>
<comment type="caution">
    <text evidence="9">The sequence shown here is derived from an EMBL/GenBank/DDBJ whole genome shotgun (WGS) entry which is preliminary data.</text>
</comment>
<dbReference type="GO" id="GO:0008237">
    <property type="term" value="F:metallopeptidase activity"/>
    <property type="evidence" value="ECO:0007669"/>
    <property type="project" value="UniProtKB-KW"/>
</dbReference>
<keyword evidence="4" id="KW-0862">Zinc</keyword>
<dbReference type="InterPro" id="IPR037518">
    <property type="entry name" value="MPN"/>
</dbReference>
<evidence type="ECO:0000256" key="4">
    <source>
        <dbReference type="ARBA" id="ARBA00022833"/>
    </source>
</evidence>
<dbReference type="InterPro" id="IPR020891">
    <property type="entry name" value="UPF0758_CS"/>
</dbReference>
<evidence type="ECO:0000256" key="1">
    <source>
        <dbReference type="ARBA" id="ARBA00022670"/>
    </source>
</evidence>
<gene>
    <name evidence="9" type="ORF">FHS92_001694</name>
</gene>
<evidence type="ECO:0000256" key="2">
    <source>
        <dbReference type="ARBA" id="ARBA00022723"/>
    </source>
</evidence>
<feature type="region of interest" description="Disordered" evidence="7">
    <location>
        <begin position="1"/>
        <end position="29"/>
    </location>
</feature>
<dbReference type="AlphaFoldDB" id="A0A841J600"/>
<keyword evidence="2" id="KW-0479">Metal-binding</keyword>
<evidence type="ECO:0000256" key="7">
    <source>
        <dbReference type="SAM" id="MobiDB-lite"/>
    </source>
</evidence>
<keyword evidence="3" id="KW-0378">Hydrolase</keyword>
<organism evidence="9 10">
    <name type="scientific">Sphingobium subterraneum</name>
    <dbReference type="NCBI Taxonomy" id="627688"/>
    <lineage>
        <taxon>Bacteria</taxon>
        <taxon>Pseudomonadati</taxon>
        <taxon>Pseudomonadota</taxon>
        <taxon>Alphaproteobacteria</taxon>
        <taxon>Sphingomonadales</taxon>
        <taxon>Sphingomonadaceae</taxon>
        <taxon>Sphingobium</taxon>
    </lineage>
</organism>
<dbReference type="PROSITE" id="PS50249">
    <property type="entry name" value="MPN"/>
    <property type="match status" value="1"/>
</dbReference>
<dbReference type="SUPFAM" id="SSF102712">
    <property type="entry name" value="JAB1/MPN domain"/>
    <property type="match status" value="1"/>
</dbReference>
<dbReference type="Gene3D" id="3.40.140.10">
    <property type="entry name" value="Cytidine Deaminase, domain 2"/>
    <property type="match status" value="1"/>
</dbReference>
<protein>
    <submittedName>
        <fullName evidence="9">DNA repair protein RadC</fullName>
    </submittedName>
</protein>
<dbReference type="SUPFAM" id="SSF47781">
    <property type="entry name" value="RuvA domain 2-like"/>
    <property type="match status" value="1"/>
</dbReference>
<dbReference type="Pfam" id="PF04002">
    <property type="entry name" value="RadC"/>
    <property type="match status" value="1"/>
</dbReference>
<dbReference type="InterPro" id="IPR025657">
    <property type="entry name" value="RadC_JAB"/>
</dbReference>
<evidence type="ECO:0000256" key="5">
    <source>
        <dbReference type="ARBA" id="ARBA00023049"/>
    </source>
</evidence>
<evidence type="ECO:0000256" key="6">
    <source>
        <dbReference type="RuleBase" id="RU003797"/>
    </source>
</evidence>
<dbReference type="Pfam" id="PF20582">
    <property type="entry name" value="UPF0758_N"/>
    <property type="match status" value="1"/>
</dbReference>
<dbReference type="PANTHER" id="PTHR30471">
    <property type="entry name" value="DNA REPAIR PROTEIN RADC"/>
    <property type="match status" value="1"/>
</dbReference>
<comment type="similarity">
    <text evidence="6">Belongs to the UPF0758 family.</text>
</comment>
<dbReference type="EMBL" id="JACIJP010000002">
    <property type="protein sequence ID" value="MBB6123965.1"/>
    <property type="molecule type" value="Genomic_DNA"/>
</dbReference>
<accession>A0A841J600</accession>
<keyword evidence="1" id="KW-0645">Protease</keyword>
<dbReference type="GO" id="GO:0046872">
    <property type="term" value="F:metal ion binding"/>
    <property type="evidence" value="ECO:0007669"/>
    <property type="project" value="UniProtKB-KW"/>
</dbReference>
<dbReference type="PROSITE" id="PS01302">
    <property type="entry name" value="UPF0758"/>
    <property type="match status" value="1"/>
</dbReference>
<evidence type="ECO:0000313" key="9">
    <source>
        <dbReference type="EMBL" id="MBB6123965.1"/>
    </source>
</evidence>
<evidence type="ECO:0000256" key="3">
    <source>
        <dbReference type="ARBA" id="ARBA00022801"/>
    </source>
</evidence>
<keyword evidence="5" id="KW-0482">Metalloprotease</keyword>
<sequence>MSGGTMNGGLFDDGAAQPQQSVRDGASHDGFGHRARLRQRLAEGGPDALMDHELVEYLLALAIPRRDTKPLAKRLIAEFGGIGGLLNADWQALSRITGMGDTSIAAVKIVQAAALRMLRAQVKDQPVLASWQALLDYLRADMAHMTIERVRVLHLNARNMLIRDEHMGDGSVDQAAIYTREVIRRAIDLGSSSLILVHNHPSGSPQPSRQDIDITRQIVEAGKPFGISVHDHIIIGAEGYSSMRAMGLL</sequence>
<dbReference type="GO" id="GO:0006508">
    <property type="term" value="P:proteolysis"/>
    <property type="evidence" value="ECO:0007669"/>
    <property type="project" value="UniProtKB-KW"/>
</dbReference>
<feature type="domain" description="MPN" evidence="8">
    <location>
        <begin position="127"/>
        <end position="249"/>
    </location>
</feature>
<evidence type="ECO:0000313" key="10">
    <source>
        <dbReference type="Proteomes" id="UP000552700"/>
    </source>
</evidence>
<reference evidence="9 10" key="1">
    <citation type="submission" date="2020-08" db="EMBL/GenBank/DDBJ databases">
        <title>Genomic Encyclopedia of Type Strains, Phase IV (KMG-IV): sequencing the most valuable type-strain genomes for metagenomic binning, comparative biology and taxonomic classification.</title>
        <authorList>
            <person name="Goeker M."/>
        </authorList>
    </citation>
    <scope>NUCLEOTIDE SEQUENCE [LARGE SCALE GENOMIC DNA]</scope>
    <source>
        <strain evidence="9 10">DSM 102255</strain>
    </source>
</reference>
<evidence type="ECO:0000259" key="8">
    <source>
        <dbReference type="PROSITE" id="PS50249"/>
    </source>
</evidence>
<keyword evidence="10" id="KW-1185">Reference proteome</keyword>
<dbReference type="PANTHER" id="PTHR30471:SF3">
    <property type="entry name" value="UPF0758 PROTEIN YEES-RELATED"/>
    <property type="match status" value="1"/>
</dbReference>
<dbReference type="InterPro" id="IPR001405">
    <property type="entry name" value="UPF0758"/>
</dbReference>
<proteinExistence type="inferred from homology"/>
<dbReference type="InterPro" id="IPR046778">
    <property type="entry name" value="UPF0758_N"/>
</dbReference>
<dbReference type="NCBIfam" id="NF000642">
    <property type="entry name" value="PRK00024.1"/>
    <property type="match status" value="1"/>
</dbReference>
<name>A0A841J600_9SPHN</name>
<dbReference type="InterPro" id="IPR010994">
    <property type="entry name" value="RuvA_2-like"/>
</dbReference>
<dbReference type="Proteomes" id="UP000552700">
    <property type="component" value="Unassembled WGS sequence"/>
</dbReference>